<evidence type="ECO:0000256" key="6">
    <source>
        <dbReference type="ARBA" id="ARBA00023055"/>
    </source>
</evidence>
<feature type="compositionally biased region" description="Low complexity" evidence="9">
    <location>
        <begin position="164"/>
        <end position="173"/>
    </location>
</feature>
<protein>
    <submittedName>
        <fullName evidence="12">Testis expressed 2</fullName>
    </submittedName>
</protein>
<dbReference type="GO" id="GO:0006869">
    <property type="term" value="P:lipid transport"/>
    <property type="evidence" value="ECO:0007669"/>
    <property type="project" value="UniProtKB-KW"/>
</dbReference>
<evidence type="ECO:0000256" key="8">
    <source>
        <dbReference type="ARBA" id="ARBA00023136"/>
    </source>
</evidence>
<evidence type="ECO:0000256" key="4">
    <source>
        <dbReference type="ARBA" id="ARBA00022824"/>
    </source>
</evidence>
<feature type="compositionally biased region" description="Polar residues" evidence="9">
    <location>
        <begin position="263"/>
        <end position="278"/>
    </location>
</feature>
<dbReference type="GeneID" id="113141158"/>
<reference evidence="12" key="1">
    <citation type="submission" date="2025-08" db="UniProtKB">
        <authorList>
            <consortium name="Ensembl"/>
        </authorList>
    </citation>
    <scope>IDENTIFICATION</scope>
</reference>
<keyword evidence="5 10" id="KW-1133">Transmembrane helix</keyword>
<evidence type="ECO:0000313" key="13">
    <source>
        <dbReference type="Proteomes" id="UP000261640"/>
    </source>
</evidence>
<feature type="region of interest" description="Disordered" evidence="9">
    <location>
        <begin position="190"/>
        <end position="302"/>
    </location>
</feature>
<dbReference type="GO" id="GO:0008289">
    <property type="term" value="F:lipid binding"/>
    <property type="evidence" value="ECO:0007669"/>
    <property type="project" value="UniProtKB-KW"/>
</dbReference>
<feature type="compositionally biased region" description="Basic and acidic residues" evidence="9">
    <location>
        <begin position="677"/>
        <end position="717"/>
    </location>
</feature>
<dbReference type="Ensembl" id="ENSMAMT00000035788.2">
    <property type="protein sequence ID" value="ENSMAMP00000034891.1"/>
    <property type="gene ID" value="ENSMAMG00000023434.2"/>
</dbReference>
<comment type="subcellular location">
    <subcellularLocation>
        <location evidence="1">Endoplasmic reticulum membrane</location>
    </subcellularLocation>
</comment>
<dbReference type="OrthoDB" id="26740at2759"/>
<dbReference type="InParanoid" id="A0A3Q3NFN9"/>
<evidence type="ECO:0000256" key="10">
    <source>
        <dbReference type="SAM" id="Phobius"/>
    </source>
</evidence>
<feature type="region of interest" description="Disordered" evidence="9">
    <location>
        <begin position="349"/>
        <end position="426"/>
    </location>
</feature>
<accession>A0A3Q3NFN9</accession>
<feature type="transmembrane region" description="Helical" evidence="10">
    <location>
        <begin position="499"/>
        <end position="517"/>
    </location>
</feature>
<keyword evidence="4" id="KW-0256">Endoplasmic reticulum</keyword>
<organism evidence="12 13">
    <name type="scientific">Mastacembelus armatus</name>
    <name type="common">zig-zag eel</name>
    <dbReference type="NCBI Taxonomy" id="205130"/>
    <lineage>
        <taxon>Eukaryota</taxon>
        <taxon>Metazoa</taxon>
        <taxon>Chordata</taxon>
        <taxon>Craniata</taxon>
        <taxon>Vertebrata</taxon>
        <taxon>Euteleostomi</taxon>
        <taxon>Actinopterygii</taxon>
        <taxon>Neopterygii</taxon>
        <taxon>Teleostei</taxon>
        <taxon>Neoteleostei</taxon>
        <taxon>Acanthomorphata</taxon>
        <taxon>Anabantaria</taxon>
        <taxon>Synbranchiformes</taxon>
        <taxon>Mastacembelidae</taxon>
        <taxon>Mastacembelus</taxon>
    </lineage>
</organism>
<feature type="compositionally biased region" description="Polar residues" evidence="9">
    <location>
        <begin position="122"/>
        <end position="138"/>
    </location>
</feature>
<dbReference type="PANTHER" id="PTHR13466:SF2">
    <property type="entry name" value="TESTIS-EXPRESSED PROTEIN 2"/>
    <property type="match status" value="1"/>
</dbReference>
<dbReference type="FunCoup" id="A0A3Q3NFN9">
    <property type="interactions" value="1311"/>
</dbReference>
<dbReference type="InterPro" id="IPR031468">
    <property type="entry name" value="SMP_LBD"/>
</dbReference>
<keyword evidence="2" id="KW-0813">Transport</keyword>
<feature type="region of interest" description="Disordered" evidence="9">
    <location>
        <begin position="841"/>
        <end position="868"/>
    </location>
</feature>
<dbReference type="Proteomes" id="UP000261640">
    <property type="component" value="Unplaced"/>
</dbReference>
<dbReference type="PANTHER" id="PTHR13466">
    <property type="entry name" value="TEX2 PROTEIN-RELATED"/>
    <property type="match status" value="1"/>
</dbReference>
<dbReference type="CDD" id="cd21675">
    <property type="entry name" value="SMP_TEX2"/>
    <property type="match status" value="1"/>
</dbReference>
<keyword evidence="6" id="KW-0445">Lipid transport</keyword>
<feature type="region of interest" description="Disordered" evidence="9">
    <location>
        <begin position="1169"/>
        <end position="1192"/>
    </location>
</feature>
<evidence type="ECO:0000256" key="1">
    <source>
        <dbReference type="ARBA" id="ARBA00004586"/>
    </source>
</evidence>
<feature type="compositionally biased region" description="Polar residues" evidence="9">
    <location>
        <begin position="242"/>
        <end position="254"/>
    </location>
</feature>
<feature type="domain" description="SMP-LTD" evidence="11">
    <location>
        <begin position="869"/>
        <end position="1149"/>
    </location>
</feature>
<feature type="compositionally biased region" description="Low complexity" evidence="9">
    <location>
        <begin position="788"/>
        <end position="798"/>
    </location>
</feature>
<evidence type="ECO:0000256" key="3">
    <source>
        <dbReference type="ARBA" id="ARBA00022692"/>
    </source>
</evidence>
<feature type="region of interest" description="Disordered" evidence="9">
    <location>
        <begin position="994"/>
        <end position="1028"/>
    </location>
</feature>
<dbReference type="GO" id="GO:0005789">
    <property type="term" value="C:endoplasmic reticulum membrane"/>
    <property type="evidence" value="ECO:0007669"/>
    <property type="project" value="UniProtKB-SubCell"/>
</dbReference>
<keyword evidence="13" id="KW-1185">Reference proteome</keyword>
<feature type="region of interest" description="Disordered" evidence="9">
    <location>
        <begin position="1"/>
        <end position="64"/>
    </location>
</feature>
<name>A0A3Q3NFN9_9TELE</name>
<dbReference type="AlphaFoldDB" id="A0A3Q3NFN9"/>
<evidence type="ECO:0000256" key="7">
    <source>
        <dbReference type="ARBA" id="ARBA00023121"/>
    </source>
</evidence>
<dbReference type="RefSeq" id="XP_026181183.1">
    <property type="nucleotide sequence ID" value="XM_026325398.2"/>
</dbReference>
<evidence type="ECO:0000256" key="2">
    <source>
        <dbReference type="ARBA" id="ARBA00022448"/>
    </source>
</evidence>
<feature type="compositionally biased region" description="Low complexity" evidence="9">
    <location>
        <begin position="413"/>
        <end position="426"/>
    </location>
</feature>
<keyword evidence="7" id="KW-0446">Lipid-binding</keyword>
<evidence type="ECO:0000256" key="5">
    <source>
        <dbReference type="ARBA" id="ARBA00022989"/>
    </source>
</evidence>
<feature type="compositionally biased region" description="Acidic residues" evidence="9">
    <location>
        <begin position="994"/>
        <end position="1011"/>
    </location>
</feature>
<feature type="transmembrane region" description="Helical" evidence="10">
    <location>
        <begin position="524"/>
        <end position="544"/>
    </location>
</feature>
<evidence type="ECO:0000259" key="11">
    <source>
        <dbReference type="PROSITE" id="PS51847"/>
    </source>
</evidence>
<feature type="compositionally biased region" description="Low complexity" evidence="9">
    <location>
        <begin position="139"/>
        <end position="157"/>
    </location>
</feature>
<keyword evidence="8 10" id="KW-0472">Membrane</keyword>
<feature type="region of interest" description="Disordered" evidence="9">
    <location>
        <begin position="122"/>
        <end position="178"/>
    </location>
</feature>
<feature type="compositionally biased region" description="Acidic residues" evidence="9">
    <location>
        <begin position="484"/>
        <end position="495"/>
    </location>
</feature>
<feature type="compositionally biased region" description="Basic and acidic residues" evidence="9">
    <location>
        <begin position="231"/>
        <end position="240"/>
    </location>
</feature>
<proteinExistence type="predicted"/>
<dbReference type="PROSITE" id="PS51847">
    <property type="entry name" value="SMP"/>
    <property type="match status" value="1"/>
</dbReference>
<keyword evidence="3 10" id="KW-0812">Transmembrane</keyword>
<dbReference type="GeneTree" id="ENSGT00390000000463"/>
<feature type="compositionally biased region" description="Low complexity" evidence="9">
    <location>
        <begin position="352"/>
        <end position="361"/>
    </location>
</feature>
<reference evidence="12" key="2">
    <citation type="submission" date="2025-09" db="UniProtKB">
        <authorList>
            <consortium name="Ensembl"/>
        </authorList>
    </citation>
    <scope>IDENTIFICATION</scope>
</reference>
<feature type="region of interest" description="Disordered" evidence="9">
    <location>
        <begin position="677"/>
        <end position="719"/>
    </location>
</feature>
<feature type="region of interest" description="Disordered" evidence="9">
    <location>
        <begin position="458"/>
        <end position="495"/>
    </location>
</feature>
<feature type="compositionally biased region" description="Acidic residues" evidence="9">
    <location>
        <begin position="381"/>
        <end position="391"/>
    </location>
</feature>
<evidence type="ECO:0000313" key="12">
    <source>
        <dbReference type="Ensembl" id="ENSMAMP00000034891.1"/>
    </source>
</evidence>
<feature type="region of interest" description="Disordered" evidence="9">
    <location>
        <begin position="767"/>
        <end position="800"/>
    </location>
</feature>
<sequence length="1192" mass="131222">MSSQGSSGRGSGQNADTPPPRHAPGPKLQVQRSLSRDTITIHFSALGKEEDDEEEELYGVPAGDKSELDVARVLQGQEVSGVDDQSITTGLEAKEELLFESTGLEASTGPAVLPVSSAILSVQPSDPHSQTPSTGMTFTTTHSHLNSSPPSSSSWSTDKPAAPPSISAGSSSPCRSVALSSSKPFLSLVRSLSNEVASRESAPAPATVAPPPARHRHLMKSFVKSLSTDTSKAEHQEGPSHHLNQQQQHTQSSHRPPPRNMQLFKQFSQPRLSSSPIIVTQAGGDSKTAPSSPIMSPDGRSFFKVQEVEAKIEDTKRRLSEVMSDPLQLFSKIMGDESTVGAIGSGTHRAKSLSASASELSGVTAVNGHAEGSSYSIKEEDGAEGEEDEETPTGKAPDSVFFPFPSVAPGPAPSQASSSSFHKSPSLTLGRCSMSALVARQEDEDFCELYSEDFELCTDTETPDGDRSGSRRPHVSTTGLCSELDTEEEEKLEEEEEKTVPVVGLIFLTQLVYWYLVVPVPPSVCAVVHGIVAGFMLALLVLWLSSPRRSASGTRGGTRRIEHWNVPQLDIKEPGIFKGWMNEIYSYDPEMYHATLTHSVYVRLEGSVLRLSKPNRNISRRATHNEPKPEVTYISQKIYDLADSKIYLMPQSLARKRVWNKKYPICIELAKQEDFMSKAQGERPEPGEEKLPGLAEKERTDKGDKPDVSGSAEETKRPFSGGGDLTIYLFGRTGREKEEWFRRFLLASRMKSDGRGGNLPGICKSAFLPSHSRSSSTQSGGGLEADSRSSSRGSLEELSQSRHRETFSALSCGSTVGMKQKMLLDYNVYMAKYVNPHALQRSPTAIDSPGHSPESSPKTTRKLRRSSEETMEPEAWVNAFLGRIFWDFLGEKYWANVVSKKIQMKLSKIRLPYVMNELTLTELDMGFSIPKILHASKPSVDHQGLWFDLEVSYMGSFLMTLETKMNLARLGKEGEGLGEHGKEWPRPRTYCLADSDEESSSAGSSDEEDPPELLSDKPILPGGEGYVGGHRPSKIMRFVDKIAKSKYFQKATETEFIKKKMEEVSNTPLLLTVEVQECRGTLAVNIPPPPTDRIWYGFRSPPHLELKARPKLGEREVTLVHVTDWIEKKLDQEFQKIFVMPNMDDIWLPIMHSAMDTRSNANYVTMTNDALKDPEPEESEVTDVKTAGQSIN</sequence>
<evidence type="ECO:0000256" key="9">
    <source>
        <dbReference type="SAM" id="MobiDB-lite"/>
    </source>
</evidence>